<dbReference type="InterPro" id="IPR003661">
    <property type="entry name" value="HisK_dim/P_dom"/>
</dbReference>
<feature type="domain" description="PAS" evidence="15">
    <location>
        <begin position="468"/>
        <end position="537"/>
    </location>
</feature>
<evidence type="ECO:0000256" key="9">
    <source>
        <dbReference type="ARBA" id="ARBA00023012"/>
    </source>
</evidence>
<feature type="domain" description="Response regulatory" evidence="14">
    <location>
        <begin position="979"/>
        <end position="1091"/>
    </location>
</feature>
<dbReference type="CDD" id="cd00130">
    <property type="entry name" value="PAS"/>
    <property type="match status" value="3"/>
</dbReference>
<feature type="domain" description="PAS" evidence="15">
    <location>
        <begin position="355"/>
        <end position="435"/>
    </location>
</feature>
<feature type="domain" description="Response regulatory" evidence="14">
    <location>
        <begin position="1100"/>
        <end position="1217"/>
    </location>
</feature>
<dbReference type="Gene3D" id="3.30.450.20">
    <property type="entry name" value="PAS domain"/>
    <property type="match status" value="3"/>
</dbReference>
<evidence type="ECO:0000256" key="12">
    <source>
        <dbReference type="SAM" id="Phobius"/>
    </source>
</evidence>
<dbReference type="InterPro" id="IPR000700">
    <property type="entry name" value="PAS-assoc_C"/>
</dbReference>
<dbReference type="InterPro" id="IPR036890">
    <property type="entry name" value="HATPase_C_sf"/>
</dbReference>
<dbReference type="CDD" id="cd17546">
    <property type="entry name" value="REC_hyHK_CKI1_RcsC-like"/>
    <property type="match status" value="1"/>
</dbReference>
<evidence type="ECO:0000259" key="13">
    <source>
        <dbReference type="PROSITE" id="PS50109"/>
    </source>
</evidence>
<feature type="modified residue" description="4-aspartylphosphate" evidence="11">
    <location>
        <position position="1149"/>
    </location>
</feature>
<dbReference type="InterPro" id="IPR004358">
    <property type="entry name" value="Sig_transdc_His_kin-like_C"/>
</dbReference>
<dbReference type="RefSeq" id="WP_090502910.1">
    <property type="nucleotide sequence ID" value="NZ_FOWX01000023.1"/>
</dbReference>
<dbReference type="OrthoDB" id="9810730at2"/>
<evidence type="ECO:0000256" key="2">
    <source>
        <dbReference type="ARBA" id="ARBA00004370"/>
    </source>
</evidence>
<feature type="domain" description="Response regulatory" evidence="14">
    <location>
        <begin position="1242"/>
        <end position="1357"/>
    </location>
</feature>
<evidence type="ECO:0000313" key="18">
    <source>
        <dbReference type="EMBL" id="SFP89212.1"/>
    </source>
</evidence>
<reference evidence="19" key="1">
    <citation type="submission" date="2016-10" db="EMBL/GenBank/DDBJ databases">
        <authorList>
            <person name="Varghese N."/>
            <person name="Submissions S."/>
        </authorList>
    </citation>
    <scope>NUCLEOTIDE SEQUENCE [LARGE SCALE GENOMIC DNA]</scope>
    <source>
        <strain evidence="19">DSM 17834</strain>
    </source>
</reference>
<dbReference type="Pfam" id="PF00512">
    <property type="entry name" value="HisKA"/>
    <property type="match status" value="1"/>
</dbReference>
<keyword evidence="9" id="KW-0902">Two-component regulatory system</keyword>
<dbReference type="InterPro" id="IPR013767">
    <property type="entry name" value="PAS_fold"/>
</dbReference>
<dbReference type="PRINTS" id="PR00344">
    <property type="entry name" value="BCTRLSENSOR"/>
</dbReference>
<dbReference type="InterPro" id="IPR000014">
    <property type="entry name" value="PAS"/>
</dbReference>
<dbReference type="Proteomes" id="UP000198784">
    <property type="component" value="Unassembled WGS sequence"/>
</dbReference>
<dbReference type="NCBIfam" id="TIGR00229">
    <property type="entry name" value="sensory_box"/>
    <property type="match status" value="3"/>
</dbReference>
<dbReference type="PROSITE" id="PS50109">
    <property type="entry name" value="HIS_KIN"/>
    <property type="match status" value="1"/>
</dbReference>
<dbReference type="SUPFAM" id="SSF55874">
    <property type="entry name" value="ATPase domain of HSP90 chaperone/DNA topoisomerase II/histidine kinase"/>
    <property type="match status" value="1"/>
</dbReference>
<evidence type="ECO:0000259" key="17">
    <source>
        <dbReference type="PROSITE" id="PS50839"/>
    </source>
</evidence>
<dbReference type="InterPro" id="IPR042240">
    <property type="entry name" value="CHASE_sf"/>
</dbReference>
<evidence type="ECO:0000256" key="3">
    <source>
        <dbReference type="ARBA" id="ARBA00012438"/>
    </source>
</evidence>
<evidence type="ECO:0000313" key="19">
    <source>
        <dbReference type="Proteomes" id="UP000198784"/>
    </source>
</evidence>
<feature type="domain" description="PAS" evidence="15">
    <location>
        <begin position="589"/>
        <end position="658"/>
    </location>
</feature>
<feature type="transmembrane region" description="Helical" evidence="12">
    <location>
        <begin position="315"/>
        <end position="336"/>
    </location>
</feature>
<keyword evidence="4 11" id="KW-0597">Phosphoprotein</keyword>
<gene>
    <name evidence="18" type="ORF">SAMN05216190_12314</name>
</gene>
<dbReference type="PANTHER" id="PTHR43047:SF72">
    <property type="entry name" value="OSMOSENSING HISTIDINE PROTEIN KINASE SLN1"/>
    <property type="match status" value="1"/>
</dbReference>
<feature type="transmembrane region" description="Helical" evidence="12">
    <location>
        <begin position="12"/>
        <end position="33"/>
    </location>
</feature>
<dbReference type="EC" id="2.7.13.3" evidence="3"/>
<dbReference type="GO" id="GO:0005886">
    <property type="term" value="C:plasma membrane"/>
    <property type="evidence" value="ECO:0007669"/>
    <property type="project" value="TreeGrafter"/>
</dbReference>
<protein>
    <recommendedName>
        <fullName evidence="3">histidine kinase</fullName>
        <ecNumber evidence="3">2.7.13.3</ecNumber>
    </recommendedName>
</protein>
<keyword evidence="6 12" id="KW-0812">Transmembrane</keyword>
<evidence type="ECO:0000259" key="15">
    <source>
        <dbReference type="PROSITE" id="PS50112"/>
    </source>
</evidence>
<dbReference type="Gene3D" id="3.30.565.10">
    <property type="entry name" value="Histidine kinase-like ATPase, C-terminal domain"/>
    <property type="match status" value="1"/>
</dbReference>
<dbReference type="SUPFAM" id="SSF47384">
    <property type="entry name" value="Homodimeric domain of signal transducing histidine kinase"/>
    <property type="match status" value="1"/>
</dbReference>
<evidence type="ECO:0000256" key="5">
    <source>
        <dbReference type="ARBA" id="ARBA00022679"/>
    </source>
</evidence>
<dbReference type="GO" id="GO:0006355">
    <property type="term" value="P:regulation of DNA-templated transcription"/>
    <property type="evidence" value="ECO:0007669"/>
    <property type="project" value="InterPro"/>
</dbReference>
<feature type="transmembrane region" description="Helical" evidence="12">
    <location>
        <begin position="437"/>
        <end position="457"/>
    </location>
</feature>
<evidence type="ECO:0000256" key="10">
    <source>
        <dbReference type="ARBA" id="ARBA00023136"/>
    </source>
</evidence>
<evidence type="ECO:0000259" key="16">
    <source>
        <dbReference type="PROSITE" id="PS50113"/>
    </source>
</evidence>
<feature type="modified residue" description="4-aspartylphosphate" evidence="11">
    <location>
        <position position="1028"/>
    </location>
</feature>
<dbReference type="Gene3D" id="3.30.450.350">
    <property type="entry name" value="CHASE domain"/>
    <property type="match status" value="1"/>
</dbReference>
<dbReference type="SMART" id="SM00387">
    <property type="entry name" value="HATPase_c"/>
    <property type="match status" value="1"/>
</dbReference>
<evidence type="ECO:0000259" key="14">
    <source>
        <dbReference type="PROSITE" id="PS50110"/>
    </source>
</evidence>
<dbReference type="InterPro" id="IPR001610">
    <property type="entry name" value="PAC"/>
</dbReference>
<feature type="domain" description="Histidine kinase" evidence="13">
    <location>
        <begin position="734"/>
        <end position="960"/>
    </location>
</feature>
<dbReference type="GO" id="GO:0009927">
    <property type="term" value="F:histidine phosphotransfer kinase activity"/>
    <property type="evidence" value="ECO:0007669"/>
    <property type="project" value="TreeGrafter"/>
</dbReference>
<dbReference type="InterPro" id="IPR001789">
    <property type="entry name" value="Sig_transdc_resp-reg_receiver"/>
</dbReference>
<keyword evidence="19" id="KW-1185">Reference proteome</keyword>
<dbReference type="Pfam" id="PF03924">
    <property type="entry name" value="CHASE"/>
    <property type="match status" value="1"/>
</dbReference>
<dbReference type="PANTHER" id="PTHR43047">
    <property type="entry name" value="TWO-COMPONENT HISTIDINE PROTEIN KINASE"/>
    <property type="match status" value="1"/>
</dbReference>
<name>A0A1I5U1M2_9PSED</name>
<dbReference type="SMART" id="SM00091">
    <property type="entry name" value="PAS"/>
    <property type="match status" value="3"/>
</dbReference>
<dbReference type="SMART" id="SM00448">
    <property type="entry name" value="REC"/>
    <property type="match status" value="3"/>
</dbReference>
<dbReference type="SMART" id="SM00388">
    <property type="entry name" value="HisKA"/>
    <property type="match status" value="1"/>
</dbReference>
<evidence type="ECO:0000256" key="6">
    <source>
        <dbReference type="ARBA" id="ARBA00022692"/>
    </source>
</evidence>
<dbReference type="PROSITE" id="PS50112">
    <property type="entry name" value="PAS"/>
    <property type="match status" value="3"/>
</dbReference>
<dbReference type="GO" id="GO:0000155">
    <property type="term" value="F:phosphorelay sensor kinase activity"/>
    <property type="evidence" value="ECO:0007669"/>
    <property type="project" value="InterPro"/>
</dbReference>
<dbReference type="CDD" id="cd00156">
    <property type="entry name" value="REC"/>
    <property type="match status" value="1"/>
</dbReference>
<dbReference type="Pfam" id="PF02518">
    <property type="entry name" value="HATPase_c"/>
    <property type="match status" value="1"/>
</dbReference>
<dbReference type="SMART" id="SM00086">
    <property type="entry name" value="PAC"/>
    <property type="match status" value="2"/>
</dbReference>
<feature type="domain" description="PAC" evidence="16">
    <location>
        <begin position="545"/>
        <end position="595"/>
    </location>
</feature>
<feature type="domain" description="CHASE" evidence="17">
    <location>
        <begin position="79"/>
        <end position="245"/>
    </location>
</feature>
<dbReference type="FunFam" id="3.30.565.10:FF:000010">
    <property type="entry name" value="Sensor histidine kinase RcsC"/>
    <property type="match status" value="1"/>
</dbReference>
<dbReference type="CDD" id="cd00082">
    <property type="entry name" value="HisKA"/>
    <property type="match status" value="1"/>
</dbReference>
<dbReference type="SUPFAM" id="SSF55785">
    <property type="entry name" value="PYP-like sensor domain (PAS domain)"/>
    <property type="match status" value="3"/>
</dbReference>
<dbReference type="InterPro" id="IPR003594">
    <property type="entry name" value="HATPase_dom"/>
</dbReference>
<evidence type="ECO:0000256" key="8">
    <source>
        <dbReference type="ARBA" id="ARBA00022989"/>
    </source>
</evidence>
<accession>A0A1I5U1M2</accession>
<dbReference type="PROSITE" id="PS50839">
    <property type="entry name" value="CHASE"/>
    <property type="match status" value="1"/>
</dbReference>
<dbReference type="SUPFAM" id="SSF52172">
    <property type="entry name" value="CheY-like"/>
    <property type="match status" value="3"/>
</dbReference>
<evidence type="ECO:0000256" key="11">
    <source>
        <dbReference type="PROSITE-ProRule" id="PRU00169"/>
    </source>
</evidence>
<dbReference type="Pfam" id="PF00989">
    <property type="entry name" value="PAS"/>
    <property type="match status" value="2"/>
</dbReference>
<feature type="modified residue" description="4-aspartylphosphate" evidence="11">
    <location>
        <position position="1291"/>
    </location>
</feature>
<evidence type="ECO:0000256" key="1">
    <source>
        <dbReference type="ARBA" id="ARBA00000085"/>
    </source>
</evidence>
<comment type="subcellular location">
    <subcellularLocation>
        <location evidence="2">Membrane</location>
    </subcellularLocation>
</comment>
<dbReference type="Pfam" id="PF24820">
    <property type="entry name" value="Diguanyl_cycl_sensor"/>
    <property type="match status" value="1"/>
</dbReference>
<dbReference type="InterPro" id="IPR006189">
    <property type="entry name" value="CHASE_dom"/>
</dbReference>
<dbReference type="EMBL" id="FOWX01000023">
    <property type="protein sequence ID" value="SFP89212.1"/>
    <property type="molecule type" value="Genomic_DNA"/>
</dbReference>
<evidence type="ECO:0000256" key="4">
    <source>
        <dbReference type="ARBA" id="ARBA00022553"/>
    </source>
</evidence>
<sequence>MEDRQRSIPRKHLAVWVPLVLLLGLGGGVVWQWQSLETRNREASQQRFQLQAEDIGQRVLSRMRAYEMVLRGISGLMIGSEQVSLQEWDRAVEQLRLQDRYPGIMALGWARHVEQHRLDDFLSQVQADGRMDYRAFPPGPRDEYVLIDYISPFDWRNRRALGYDMLSESTRRAAIERARSSGDVTLSAQLILRQETEADAQGGVLLYLPVFRPGMPLSNVEERRAALFGFVYGAFRIKELMAGILGAQNRLFDIALTDQQAGGSLVPGSNDGQPGAFEQPFRQTMALDLYGRTWLLDVAGTAQYATTSGSQGMTFSLWMGLAAAGLLALLVGGYLYQRERELYASRVATEQLSEREERFRLLVERLPVATLLCTAEGRIEMANRRAAELLDCTSEALIGERVRRFLPTIDQLGELVDETDTAMLANDYEAHRDSGECIPVTLSLSVLAVSGGASYLLNLIDLRARKGAEERFRLVVEASPNAIVLVDSKGLISMVNQQTEQMFGHSRQELLGQPVEMLLPMDLRHGHMAFRRGYQDNPEPRRMGNNRDLFGQHRDGRLIPLEVGLSPLRSGEETLVQAVIIDISERKAAEQRFRLVVEASPNAIVLVDSQGLISMVNQQTEQMFGHARQELLGQPVEMLLPMDLRHGHMAFRRGYQDNPEPRRMGNNRDLFGQHRDGRLIPLEVGLSPLRSGEETLVQAVIIDISERKAAEQRLRDQAEQLVLANRYKSEFLANMSHELRTPLNSILILSDQLRQNSAGNLTSKQAKHADIVHRAGSDLLQLINSVLDLAKVESGRMQVKLEPLNMQEMLVELDASMRPLAELKGLQLRTQLEPGVPRDIRSDRARLHQILRNLLSNSLKFTERGEVSLTVACEPYGRDDGREQLNFIVRDTGIGIAAEHHEQIFQAFQQIDGSTSRRFGGTGLGLAITRKLVQALDGEISLQSTPGQGSCFTVHLPVQVLVQSEPEEQGPQRSGVGPAVLVVEDDANFAMVITDAAHAHGFSCVHCRTGVQALNLLQHERFSAVILDILLPDISGWQLFRHLRGQASHRDIPVHIISCVPQPADWNDDGTRYLVKPIDRVALEQVFTDLQQADQVPGPALLLVEDVEVEREFYRGHLQQLGFDVVTSASAADARRAYAERHFCALVIDLDLPDQDGFDLLESLDRLRPLNGARVVINTGVDVTRQALQRLRHYCAVVVHKHGEDLQALSLAVQGFLGGVRDPEHAWATPADQAGRALGGRRVLLVDDDVRNVYALTALLDDAGLTVSSAKDGVEAIGRYQDGAFDVILMDIAMPNMDGYTATRLLKQEHRCTIPIIALTAHAMKGDREKCLDAGADDYLAKPVSCDELLNMLARWLPATDGANDPLRNVLP</sequence>
<dbReference type="InterPro" id="IPR036097">
    <property type="entry name" value="HisK_dim/P_sf"/>
</dbReference>
<keyword evidence="8 12" id="KW-1133">Transmembrane helix</keyword>
<comment type="catalytic activity">
    <reaction evidence="1">
        <text>ATP + protein L-histidine = ADP + protein N-phospho-L-histidine.</text>
        <dbReference type="EC" id="2.7.13.3"/>
    </reaction>
</comment>
<evidence type="ECO:0000256" key="7">
    <source>
        <dbReference type="ARBA" id="ARBA00022777"/>
    </source>
</evidence>
<dbReference type="CDD" id="cd16922">
    <property type="entry name" value="HATPase_EvgS-ArcB-TorS-like"/>
    <property type="match status" value="1"/>
</dbReference>
<dbReference type="InterPro" id="IPR011006">
    <property type="entry name" value="CheY-like_superfamily"/>
</dbReference>
<keyword evidence="5" id="KW-0808">Transferase</keyword>
<keyword evidence="10 12" id="KW-0472">Membrane</keyword>
<proteinExistence type="predicted"/>
<dbReference type="Gene3D" id="3.40.50.2300">
    <property type="match status" value="3"/>
</dbReference>
<dbReference type="Pfam" id="PF00072">
    <property type="entry name" value="Response_reg"/>
    <property type="match status" value="3"/>
</dbReference>
<dbReference type="InterPro" id="IPR035965">
    <property type="entry name" value="PAS-like_dom_sf"/>
</dbReference>
<feature type="domain" description="PAC" evidence="16">
    <location>
        <begin position="666"/>
        <end position="716"/>
    </location>
</feature>
<dbReference type="STRING" id="289003.SAMN05216190_12314"/>
<dbReference type="PROSITE" id="PS50113">
    <property type="entry name" value="PAC"/>
    <property type="match status" value="2"/>
</dbReference>
<dbReference type="PROSITE" id="PS50110">
    <property type="entry name" value="RESPONSE_REGULATORY"/>
    <property type="match status" value="3"/>
</dbReference>
<dbReference type="InterPro" id="IPR005467">
    <property type="entry name" value="His_kinase_dom"/>
</dbReference>
<dbReference type="SMART" id="SM01079">
    <property type="entry name" value="CHASE"/>
    <property type="match status" value="1"/>
</dbReference>
<dbReference type="Gene3D" id="1.10.287.130">
    <property type="match status" value="1"/>
</dbReference>
<keyword evidence="7" id="KW-0418">Kinase</keyword>
<organism evidence="18 19">
    <name type="scientific">Pseudomonas borbori</name>
    <dbReference type="NCBI Taxonomy" id="289003"/>
    <lineage>
        <taxon>Bacteria</taxon>
        <taxon>Pseudomonadati</taxon>
        <taxon>Pseudomonadota</taxon>
        <taxon>Gammaproteobacteria</taxon>
        <taxon>Pseudomonadales</taxon>
        <taxon>Pseudomonadaceae</taxon>
        <taxon>Pseudomonas</taxon>
    </lineage>
</organism>
<dbReference type="InterPro" id="IPR059127">
    <property type="entry name" value="Diguanyl_cycl_sensor_dom"/>
</dbReference>